<keyword evidence="2" id="KW-0560">Oxidoreductase</keyword>
<evidence type="ECO:0000313" key="4">
    <source>
        <dbReference type="Proteomes" id="UP001428774"/>
    </source>
</evidence>
<evidence type="ECO:0000313" key="3">
    <source>
        <dbReference type="EMBL" id="MEN9063358.1"/>
    </source>
</evidence>
<comment type="similarity">
    <text evidence="1">Belongs to the bacterial ring-hydroxylating dioxygenase beta subunit family.</text>
</comment>
<sequence>MANVFEAVSERDTLAARRAARLAVSEFNAAYCAVLDDGDLKDWPRFFTQDAFYNITSRENFDDDRPVGLVYCEGRGMISDRALAISETSMFGPRYLRHYITNERVTGIEEDGTVLAGCNYQLIETLSELPEGRLHQAGRMIDRFRPQEDGSLLLASRIAVYDTLLVPNALVLPV</sequence>
<keyword evidence="3" id="KW-0223">Dioxygenase</keyword>
<accession>A0AAW9SQN6</accession>
<evidence type="ECO:0000256" key="1">
    <source>
        <dbReference type="ARBA" id="ARBA00009570"/>
    </source>
</evidence>
<keyword evidence="4" id="KW-1185">Reference proteome</keyword>
<dbReference type="Pfam" id="PF00866">
    <property type="entry name" value="Ring_hydroxyl_B"/>
    <property type="match status" value="1"/>
</dbReference>
<organism evidence="3 4">
    <name type="scientific">Ponticoccus litoralis</name>
    <dbReference type="NCBI Taxonomy" id="422297"/>
    <lineage>
        <taxon>Bacteria</taxon>
        <taxon>Pseudomonadati</taxon>
        <taxon>Pseudomonadota</taxon>
        <taxon>Alphaproteobacteria</taxon>
        <taxon>Rhodobacterales</taxon>
        <taxon>Roseobacteraceae</taxon>
        <taxon>Ponticoccus</taxon>
    </lineage>
</organism>
<protein>
    <submittedName>
        <fullName evidence="3">Aromatic-ring-hydroxylating dioxygenase subunit beta</fullName>
    </submittedName>
</protein>
<reference evidence="3 4" key="1">
    <citation type="submission" date="2024-05" db="EMBL/GenBank/DDBJ databases">
        <title>Genome sequence of Ponticoccus litoralis KCCM 90028.</title>
        <authorList>
            <person name="Kim J.M."/>
            <person name="Lee J.K."/>
            <person name="Choi B.J."/>
            <person name="Bayburt H."/>
            <person name="Baek J.H."/>
            <person name="Jeon C.O."/>
        </authorList>
    </citation>
    <scope>NUCLEOTIDE SEQUENCE [LARGE SCALE GENOMIC DNA]</scope>
    <source>
        <strain evidence="3 4">KCCM 90028</strain>
    </source>
</reference>
<dbReference type="SUPFAM" id="SSF54427">
    <property type="entry name" value="NTF2-like"/>
    <property type="match status" value="1"/>
</dbReference>
<dbReference type="InterPro" id="IPR000391">
    <property type="entry name" value="Rng_hydr_dOase-bsu"/>
</dbReference>
<dbReference type="AlphaFoldDB" id="A0AAW9SQN6"/>
<dbReference type="InterPro" id="IPR032710">
    <property type="entry name" value="NTF2-like_dom_sf"/>
</dbReference>
<comment type="caution">
    <text evidence="3">The sequence shown here is derived from an EMBL/GenBank/DDBJ whole genome shotgun (WGS) entry which is preliminary data.</text>
</comment>
<name>A0AAW9SQN6_9RHOB</name>
<dbReference type="GO" id="GO:0051213">
    <property type="term" value="F:dioxygenase activity"/>
    <property type="evidence" value="ECO:0007669"/>
    <property type="project" value="UniProtKB-KW"/>
</dbReference>
<dbReference type="RefSeq" id="WP_347168620.1">
    <property type="nucleotide sequence ID" value="NZ_JBDNCH010000004.1"/>
</dbReference>
<proteinExistence type="inferred from homology"/>
<dbReference type="Proteomes" id="UP001428774">
    <property type="component" value="Unassembled WGS sequence"/>
</dbReference>
<evidence type="ECO:0000256" key="2">
    <source>
        <dbReference type="ARBA" id="ARBA00023002"/>
    </source>
</evidence>
<dbReference type="EMBL" id="JBDNCH010000004">
    <property type="protein sequence ID" value="MEN9063358.1"/>
    <property type="molecule type" value="Genomic_DNA"/>
</dbReference>
<dbReference type="Gene3D" id="3.10.450.50">
    <property type="match status" value="1"/>
</dbReference>
<gene>
    <name evidence="3" type="ORF">ABFB10_22525</name>
</gene>